<dbReference type="AlphaFoldDB" id="A0A1I3LVH0"/>
<dbReference type="OrthoDB" id="464420at2"/>
<evidence type="ECO:0000313" key="2">
    <source>
        <dbReference type="Proteomes" id="UP000199518"/>
    </source>
</evidence>
<reference evidence="2" key="1">
    <citation type="submission" date="2016-10" db="EMBL/GenBank/DDBJ databases">
        <authorList>
            <person name="Varghese N."/>
            <person name="Submissions S."/>
        </authorList>
    </citation>
    <scope>NUCLEOTIDE SEQUENCE [LARGE SCALE GENOMIC DNA]</scope>
    <source>
        <strain evidence="2">DSM 26348</strain>
    </source>
</reference>
<organism evidence="1 2">
    <name type="scientific">Planctomicrobium piriforme</name>
    <dbReference type="NCBI Taxonomy" id="1576369"/>
    <lineage>
        <taxon>Bacteria</taxon>
        <taxon>Pseudomonadati</taxon>
        <taxon>Planctomycetota</taxon>
        <taxon>Planctomycetia</taxon>
        <taxon>Planctomycetales</taxon>
        <taxon>Planctomycetaceae</taxon>
        <taxon>Planctomicrobium</taxon>
    </lineage>
</organism>
<gene>
    <name evidence="1" type="ORF">SAMN05421753_11378</name>
</gene>
<name>A0A1I3LVH0_9PLAN</name>
<sequence length="76" mass="8348">MVDATIEDALSACLDELAVEQQRQVLEFARTLTLSPVPGRQGARLLRFAGTIDASDLDAMSQAIKDGCERSDHDEW</sequence>
<accession>A0A1I3LVH0</accession>
<dbReference type="Proteomes" id="UP000199518">
    <property type="component" value="Unassembled WGS sequence"/>
</dbReference>
<dbReference type="EMBL" id="FOQD01000013">
    <property type="protein sequence ID" value="SFI88768.1"/>
    <property type="molecule type" value="Genomic_DNA"/>
</dbReference>
<evidence type="ECO:0000313" key="1">
    <source>
        <dbReference type="EMBL" id="SFI88768.1"/>
    </source>
</evidence>
<protein>
    <submittedName>
        <fullName evidence="1">Uncharacterized protein</fullName>
    </submittedName>
</protein>
<keyword evidence="2" id="KW-1185">Reference proteome</keyword>
<proteinExistence type="predicted"/>
<dbReference type="RefSeq" id="WP_092052346.1">
    <property type="nucleotide sequence ID" value="NZ_FOQD01000013.1"/>
</dbReference>